<keyword evidence="3 4" id="KW-0450">Lipoyl</keyword>
<dbReference type="SUPFAM" id="SSF52777">
    <property type="entry name" value="CoA-dependent acyltransferases"/>
    <property type="match status" value="1"/>
</dbReference>
<feature type="region of interest" description="Disordered" evidence="5">
    <location>
        <begin position="101"/>
        <end position="125"/>
    </location>
</feature>
<comment type="similarity">
    <text evidence="2 4">Belongs to the 2-oxoacid dehydrogenase family.</text>
</comment>
<sequence length="406" mass="44168">MPIVISMPALSPTMEYGHLIGWHKKEGDSVSVGDVLFDVETDKAVMQVESSESGVIAKILASDGTEKIAVNTPIAVLTERSDSPSDVTSFIEKILSSSSRLTKSEEPSETSCSQNASPNINSENRRAISPLANKIAKKSGIDALSEQITGSGPRGRIIKKDIDAFIEYSNKKQSGLSHTRAYIDSSVSSIRRVIADVLGESKRTVPHFYVSTDCDTSAMLDLRQKINDTLIGKKVSVNDMIAKACSLSLLDVPEMNSSWRESFIRRYEYVDLGVAVSMEGGVMTPVVRNSDKKSIVQISDEIRLLIQKTRDKKLPPEEFQNATFTITNLGMFGVSNFDSVIVPPQAGILSIGESAQKPVVRNGKIEIGNVMTVTIAADHRVADGAVAAKFLGVFRNFIENPLKMVL</sequence>
<evidence type="ECO:0000256" key="1">
    <source>
        <dbReference type="ARBA" id="ARBA00001938"/>
    </source>
</evidence>
<dbReference type="PROSITE" id="PS00189">
    <property type="entry name" value="LIPOYL"/>
    <property type="match status" value="1"/>
</dbReference>
<dbReference type="InterPro" id="IPR001078">
    <property type="entry name" value="2-oxoacid_DH_actylTfrase"/>
</dbReference>
<evidence type="ECO:0000256" key="3">
    <source>
        <dbReference type="ARBA" id="ARBA00022823"/>
    </source>
</evidence>
<dbReference type="InterPro" id="IPR003016">
    <property type="entry name" value="2-oxoA_DH_lipoyl-BS"/>
</dbReference>
<name>A0ABN6L822_9PROT</name>
<dbReference type="EMBL" id="AP025225">
    <property type="protein sequence ID" value="BDB96317.1"/>
    <property type="molecule type" value="Genomic_DNA"/>
</dbReference>
<dbReference type="InterPro" id="IPR011053">
    <property type="entry name" value="Single_hybrid_motif"/>
</dbReference>
<dbReference type="PANTHER" id="PTHR23151:SF90">
    <property type="entry name" value="DIHYDROLIPOYLLYSINE-RESIDUE ACETYLTRANSFERASE COMPONENT OF PYRUVATE DEHYDROGENASE COMPLEX, MITOCHONDRIAL-RELATED"/>
    <property type="match status" value="1"/>
</dbReference>
<reference evidence="8" key="1">
    <citation type="submission" date="2021-10" db="EMBL/GenBank/DDBJ databases">
        <title>Genome Sequence of The Candidatus Hydrogeosomobacter endosymbioticus, an Intracellular Bacterial Symbiont of the Anaerobic Ciliate GW7.</title>
        <authorList>
            <person name="Shiohama Y."/>
            <person name="Shinzato N."/>
        </authorList>
    </citation>
    <scope>NUCLEOTIDE SEQUENCE [LARGE SCALE GENOMIC DNA]</scope>
    <source>
        <strain evidence="8">200920</strain>
    </source>
</reference>
<dbReference type="Proteomes" id="UP001320209">
    <property type="component" value="Chromosome"/>
</dbReference>
<dbReference type="Pfam" id="PF00198">
    <property type="entry name" value="2-oxoacid_dh"/>
    <property type="match status" value="1"/>
</dbReference>
<evidence type="ECO:0000259" key="6">
    <source>
        <dbReference type="PROSITE" id="PS50968"/>
    </source>
</evidence>
<dbReference type="InterPro" id="IPR036625">
    <property type="entry name" value="E3-bd_dom_sf"/>
</dbReference>
<dbReference type="PANTHER" id="PTHR23151">
    <property type="entry name" value="DIHYDROLIPOAMIDE ACETYL/SUCCINYL-TRANSFERASE-RELATED"/>
    <property type="match status" value="1"/>
</dbReference>
<dbReference type="PROSITE" id="PS51826">
    <property type="entry name" value="PSBD"/>
    <property type="match status" value="1"/>
</dbReference>
<feature type="domain" description="Lipoyl-binding" evidence="6">
    <location>
        <begin position="2"/>
        <end position="78"/>
    </location>
</feature>
<dbReference type="PROSITE" id="PS50968">
    <property type="entry name" value="BIOTINYL_LIPOYL"/>
    <property type="match status" value="1"/>
</dbReference>
<evidence type="ECO:0000259" key="7">
    <source>
        <dbReference type="PROSITE" id="PS51826"/>
    </source>
</evidence>
<evidence type="ECO:0000256" key="4">
    <source>
        <dbReference type="RuleBase" id="RU003423"/>
    </source>
</evidence>
<dbReference type="RefSeq" id="WP_236864574.1">
    <property type="nucleotide sequence ID" value="NZ_AP025225.1"/>
</dbReference>
<dbReference type="EC" id="2.3.1.-" evidence="4"/>
<dbReference type="Gene3D" id="3.30.559.10">
    <property type="entry name" value="Chloramphenicol acetyltransferase-like domain"/>
    <property type="match status" value="1"/>
</dbReference>
<dbReference type="SUPFAM" id="SSF51230">
    <property type="entry name" value="Single hybrid motif"/>
    <property type="match status" value="1"/>
</dbReference>
<evidence type="ECO:0000256" key="5">
    <source>
        <dbReference type="SAM" id="MobiDB-lite"/>
    </source>
</evidence>
<feature type="domain" description="Peripheral subunit-binding (PSBD)" evidence="7">
    <location>
        <begin position="127"/>
        <end position="166"/>
    </location>
</feature>
<organism evidence="8 9">
    <name type="scientific">Candidatus Hydrogenosomobacter endosymbioticus</name>
    <dbReference type="NCBI Taxonomy" id="2558174"/>
    <lineage>
        <taxon>Bacteria</taxon>
        <taxon>Pseudomonadati</taxon>
        <taxon>Pseudomonadota</taxon>
        <taxon>Alphaproteobacteria</taxon>
        <taxon>Holosporales</taxon>
        <taxon>Holosporaceae</taxon>
        <taxon>Candidatus Hydrogenosomobacter</taxon>
    </lineage>
</organism>
<evidence type="ECO:0000313" key="9">
    <source>
        <dbReference type="Proteomes" id="UP001320209"/>
    </source>
</evidence>
<feature type="compositionally biased region" description="Polar residues" evidence="5">
    <location>
        <begin position="109"/>
        <end position="122"/>
    </location>
</feature>
<keyword evidence="4" id="KW-0012">Acyltransferase</keyword>
<dbReference type="InterPro" id="IPR004167">
    <property type="entry name" value="PSBD"/>
</dbReference>
<comment type="cofactor">
    <cofactor evidence="1 4">
        <name>(R)-lipoate</name>
        <dbReference type="ChEBI" id="CHEBI:83088"/>
    </cofactor>
</comment>
<proteinExistence type="inferred from homology"/>
<keyword evidence="8" id="KW-0670">Pyruvate</keyword>
<gene>
    <name evidence="8" type="primary">pdhC</name>
    <name evidence="8" type="ORF">HYD_4500</name>
</gene>
<dbReference type="Gene3D" id="2.40.50.100">
    <property type="match status" value="1"/>
</dbReference>
<dbReference type="InterPro" id="IPR045257">
    <property type="entry name" value="E2/Pdx1"/>
</dbReference>
<keyword evidence="9" id="KW-1185">Reference proteome</keyword>
<keyword evidence="4" id="KW-0808">Transferase</keyword>
<dbReference type="Pfam" id="PF02817">
    <property type="entry name" value="E3_binding"/>
    <property type="match status" value="1"/>
</dbReference>
<dbReference type="InterPro" id="IPR023213">
    <property type="entry name" value="CAT-like_dom_sf"/>
</dbReference>
<accession>A0ABN6L822</accession>
<evidence type="ECO:0000313" key="8">
    <source>
        <dbReference type="EMBL" id="BDB96317.1"/>
    </source>
</evidence>
<evidence type="ECO:0000256" key="2">
    <source>
        <dbReference type="ARBA" id="ARBA00007317"/>
    </source>
</evidence>
<dbReference type="Gene3D" id="4.10.320.10">
    <property type="entry name" value="E3-binding domain"/>
    <property type="match status" value="1"/>
</dbReference>
<dbReference type="InterPro" id="IPR000089">
    <property type="entry name" value="Biotin_lipoyl"/>
</dbReference>
<dbReference type="SUPFAM" id="SSF47005">
    <property type="entry name" value="Peripheral subunit-binding domain of 2-oxo acid dehydrogenase complex"/>
    <property type="match status" value="1"/>
</dbReference>
<dbReference type="Pfam" id="PF00364">
    <property type="entry name" value="Biotin_lipoyl"/>
    <property type="match status" value="1"/>
</dbReference>
<protein>
    <recommendedName>
        <fullName evidence="4">Dihydrolipoamide acetyltransferase component of pyruvate dehydrogenase complex</fullName>
        <ecNumber evidence="4">2.3.1.-</ecNumber>
    </recommendedName>
</protein>
<dbReference type="CDD" id="cd06849">
    <property type="entry name" value="lipoyl_domain"/>
    <property type="match status" value="1"/>
</dbReference>